<dbReference type="SUPFAM" id="SSF50715">
    <property type="entry name" value="Ribosomal protein L25-like"/>
    <property type="match status" value="1"/>
</dbReference>
<protein>
    <recommendedName>
        <fullName evidence="5">Large ribosomal subunit protein bL25</fullName>
    </recommendedName>
    <alternativeName>
        <fullName evidence="5">General stress protein CTC</fullName>
    </alternativeName>
</protein>
<keyword evidence="1 5" id="KW-0699">rRNA-binding</keyword>
<dbReference type="InterPro" id="IPR001021">
    <property type="entry name" value="Ribosomal_bL25_long"/>
</dbReference>
<comment type="similarity">
    <text evidence="5">Belongs to the bacterial ribosomal protein bL25 family. CTC subfamily.</text>
</comment>
<comment type="caution">
    <text evidence="9">The sequence shown here is derived from an EMBL/GenBank/DDBJ whole genome shotgun (WGS) entry which is preliminary data.</text>
</comment>
<dbReference type="EMBL" id="MHOJ01000046">
    <property type="protein sequence ID" value="OGZ61296.1"/>
    <property type="molecule type" value="Genomic_DNA"/>
</dbReference>
<evidence type="ECO:0000313" key="10">
    <source>
        <dbReference type="Proteomes" id="UP000178509"/>
    </source>
</evidence>
<comment type="function">
    <text evidence="5">This is one of the proteins that binds to the 5S RNA in the ribosome where it forms part of the central protuberance.</text>
</comment>
<proteinExistence type="inferred from homology"/>
<evidence type="ECO:0000259" key="8">
    <source>
        <dbReference type="Pfam" id="PF14693"/>
    </source>
</evidence>
<accession>A0A1G2HFL8</accession>
<dbReference type="GO" id="GO:0006412">
    <property type="term" value="P:translation"/>
    <property type="evidence" value="ECO:0007669"/>
    <property type="project" value="UniProtKB-UniRule"/>
</dbReference>
<evidence type="ECO:0000256" key="1">
    <source>
        <dbReference type="ARBA" id="ARBA00022730"/>
    </source>
</evidence>
<dbReference type="GO" id="GO:0008097">
    <property type="term" value="F:5S rRNA binding"/>
    <property type="evidence" value="ECO:0007669"/>
    <property type="project" value="InterPro"/>
</dbReference>
<evidence type="ECO:0000256" key="2">
    <source>
        <dbReference type="ARBA" id="ARBA00022884"/>
    </source>
</evidence>
<dbReference type="InterPro" id="IPR020056">
    <property type="entry name" value="Rbsml_bL25/Gln-tRNA_synth_N"/>
</dbReference>
<dbReference type="Pfam" id="PF01386">
    <property type="entry name" value="Ribosomal_L25p"/>
    <property type="match status" value="1"/>
</dbReference>
<keyword evidence="2 5" id="KW-0694">RNA-binding</keyword>
<evidence type="ECO:0000256" key="3">
    <source>
        <dbReference type="ARBA" id="ARBA00022980"/>
    </source>
</evidence>
<dbReference type="Gene3D" id="2.40.240.10">
    <property type="entry name" value="Ribosomal Protein L25, Chain P"/>
    <property type="match status" value="1"/>
</dbReference>
<feature type="compositionally biased region" description="Acidic residues" evidence="6">
    <location>
        <begin position="207"/>
        <end position="221"/>
    </location>
</feature>
<dbReference type="GO" id="GO:0003735">
    <property type="term" value="F:structural constituent of ribosome"/>
    <property type="evidence" value="ECO:0007669"/>
    <property type="project" value="InterPro"/>
</dbReference>
<name>A0A1G2HFL8_9BACT</name>
<sequence length="250" mass="27421">MLHLSVKTRDTNITKAKDLLLQGVIPGIIYGPKDNPKTVAVDYKKFSDIYKTAGETTLVALDIDKAQGKPDAELSGTSPEDTQKETDLEKAKNVVLIRDIQRHPVSGNFMHVDFYKLPLDQEITISVPVELEGEAPAVKEQGGILVHNLHEIEIKALPVNLIHEIIVNLNSLVNIGDSILVKDINIPNNVEILADGEEMVCTVEAPREEEAEEAETLEGDAIESIKTEGEEKRAEKEAEKIEEAETGGGE</sequence>
<evidence type="ECO:0000256" key="4">
    <source>
        <dbReference type="ARBA" id="ARBA00023274"/>
    </source>
</evidence>
<keyword evidence="4 5" id="KW-0687">Ribonucleoprotein</keyword>
<dbReference type="HAMAP" id="MF_01334">
    <property type="entry name" value="Ribosomal_bL25_CTC"/>
    <property type="match status" value="1"/>
</dbReference>
<feature type="region of interest" description="Disordered" evidence="6">
    <location>
        <begin position="206"/>
        <end position="250"/>
    </location>
</feature>
<dbReference type="InterPro" id="IPR020057">
    <property type="entry name" value="Ribosomal_bL25_b-dom"/>
</dbReference>
<dbReference type="InterPro" id="IPR037121">
    <property type="entry name" value="Ribosomal_bL25_C"/>
</dbReference>
<dbReference type="PANTHER" id="PTHR33284">
    <property type="entry name" value="RIBOSOMAL PROTEIN L25/GLN-TRNA SYNTHETASE, ANTI-CODON-BINDING DOMAIN-CONTAINING PROTEIN"/>
    <property type="match status" value="1"/>
</dbReference>
<evidence type="ECO:0000259" key="7">
    <source>
        <dbReference type="Pfam" id="PF01386"/>
    </source>
</evidence>
<evidence type="ECO:0000313" key="9">
    <source>
        <dbReference type="EMBL" id="OGZ61296.1"/>
    </source>
</evidence>
<gene>
    <name evidence="5" type="primary">rplY</name>
    <name evidence="5" type="synonym">ctc</name>
    <name evidence="9" type="ORF">A3H51_00860</name>
</gene>
<dbReference type="InterPro" id="IPR011035">
    <property type="entry name" value="Ribosomal_bL25/Gln-tRNA_synth"/>
</dbReference>
<dbReference type="InterPro" id="IPR020930">
    <property type="entry name" value="Ribosomal_uL5_bac-type"/>
</dbReference>
<keyword evidence="3 5" id="KW-0689">Ribosomal protein</keyword>
<feature type="compositionally biased region" description="Basic and acidic residues" evidence="6">
    <location>
        <begin position="223"/>
        <end position="243"/>
    </location>
</feature>
<dbReference type="InterPro" id="IPR029751">
    <property type="entry name" value="Ribosomal_L25_dom"/>
</dbReference>
<dbReference type="Pfam" id="PF14693">
    <property type="entry name" value="Ribosomal_TL5_C"/>
    <property type="match status" value="1"/>
</dbReference>
<dbReference type="NCBIfam" id="TIGR00731">
    <property type="entry name" value="bL25_bact_ctc"/>
    <property type="match status" value="1"/>
</dbReference>
<organism evidence="9 10">
    <name type="scientific">Candidatus Spechtbacteria bacterium RIFCSPLOWO2_02_FULL_38_8</name>
    <dbReference type="NCBI Taxonomy" id="1802164"/>
    <lineage>
        <taxon>Bacteria</taxon>
        <taxon>Candidatus Spechtiibacteriota</taxon>
    </lineage>
</organism>
<feature type="domain" description="Large ribosomal subunit protein bL25 beta" evidence="8">
    <location>
        <begin position="122"/>
        <end position="207"/>
    </location>
</feature>
<dbReference type="AlphaFoldDB" id="A0A1G2HFL8"/>
<dbReference type="Proteomes" id="UP000178509">
    <property type="component" value="Unassembled WGS sequence"/>
</dbReference>
<evidence type="ECO:0000256" key="6">
    <source>
        <dbReference type="SAM" id="MobiDB-lite"/>
    </source>
</evidence>
<comment type="subunit">
    <text evidence="5">Part of the 50S ribosomal subunit; part of the 5S rRNA/L5/L18/L25 subcomplex. Contacts the 5S rRNA. Binds to the 5S rRNA independently of L5 and L18.</text>
</comment>
<dbReference type="STRING" id="1802164.A3H51_00860"/>
<feature type="domain" description="Large ribosomal subunit protein bL25 L25" evidence="7">
    <location>
        <begin position="4"/>
        <end position="114"/>
    </location>
</feature>
<dbReference type="Gene3D" id="2.170.120.20">
    <property type="entry name" value="Ribosomal protein L25, beta domain"/>
    <property type="match status" value="1"/>
</dbReference>
<dbReference type="GO" id="GO:0022625">
    <property type="term" value="C:cytosolic large ribosomal subunit"/>
    <property type="evidence" value="ECO:0007669"/>
    <property type="project" value="TreeGrafter"/>
</dbReference>
<dbReference type="PANTHER" id="PTHR33284:SF1">
    <property type="entry name" value="RIBOSOMAL PROTEIN L25_GLN-TRNA SYNTHETASE, ANTI-CODON-BINDING DOMAIN-CONTAINING PROTEIN"/>
    <property type="match status" value="1"/>
</dbReference>
<dbReference type="CDD" id="cd00495">
    <property type="entry name" value="Ribosomal_L25_TL5_CTC"/>
    <property type="match status" value="1"/>
</dbReference>
<reference evidence="9 10" key="1">
    <citation type="journal article" date="2016" name="Nat. Commun.">
        <title>Thousands of microbial genomes shed light on interconnected biogeochemical processes in an aquifer system.</title>
        <authorList>
            <person name="Anantharaman K."/>
            <person name="Brown C.T."/>
            <person name="Hug L.A."/>
            <person name="Sharon I."/>
            <person name="Castelle C.J."/>
            <person name="Probst A.J."/>
            <person name="Thomas B.C."/>
            <person name="Singh A."/>
            <person name="Wilkins M.J."/>
            <person name="Karaoz U."/>
            <person name="Brodie E.L."/>
            <person name="Williams K.H."/>
            <person name="Hubbard S.S."/>
            <person name="Banfield J.F."/>
        </authorList>
    </citation>
    <scope>NUCLEOTIDE SEQUENCE [LARGE SCALE GENOMIC DNA]</scope>
</reference>
<evidence type="ECO:0000256" key="5">
    <source>
        <dbReference type="HAMAP-Rule" id="MF_01334"/>
    </source>
</evidence>